<sequence length="201" mass="24006">MIYIKMSYMWICHQKSRVDLVHRTAFFIANTKEQVVEMMEYHWIRTYLDSEKNLKKYPMDNFNITNFKELRKEKFWLVFTSKDNGTPEDTNTHYSDILICNKKENVLKLYRSLNEINDSVPDDAYDFIEMVPMERYWGIYNKSQGNESDDSDAFSMCLNIVTGETKEEALDKHMKEKGISDASLYDACEEMPERKNFKSWE</sequence>
<accession>A0A481YSB6</accession>
<dbReference type="EMBL" id="MK500330">
    <property type="protein sequence ID" value="QBK86108.1"/>
    <property type="molecule type" value="Genomic_DNA"/>
</dbReference>
<evidence type="ECO:0000313" key="1">
    <source>
        <dbReference type="EMBL" id="QBK86108.1"/>
    </source>
</evidence>
<proteinExistence type="predicted"/>
<reference evidence="1" key="1">
    <citation type="journal article" date="2019" name="MBio">
        <title>Virus Genomes from Deep Sea Sediments Expand the Ocean Megavirome and Support Independent Origins of Viral Gigantism.</title>
        <authorList>
            <person name="Backstrom D."/>
            <person name="Yutin N."/>
            <person name="Jorgensen S.L."/>
            <person name="Dharamshi J."/>
            <person name="Homa F."/>
            <person name="Zaremba-Niedwiedzka K."/>
            <person name="Spang A."/>
            <person name="Wolf Y.I."/>
            <person name="Koonin E.V."/>
            <person name="Ettema T.J."/>
        </authorList>
    </citation>
    <scope>NUCLEOTIDE SEQUENCE</scope>
</reference>
<protein>
    <submittedName>
        <fullName evidence="1">Uncharacterized protein</fullName>
    </submittedName>
</protein>
<gene>
    <name evidence="1" type="ORF">LCMAC101_07030</name>
</gene>
<organism evidence="1">
    <name type="scientific">Marseillevirus LCMAC101</name>
    <dbReference type="NCBI Taxonomy" id="2506602"/>
    <lineage>
        <taxon>Viruses</taxon>
        <taxon>Varidnaviria</taxon>
        <taxon>Bamfordvirae</taxon>
        <taxon>Nucleocytoviricota</taxon>
        <taxon>Megaviricetes</taxon>
        <taxon>Pimascovirales</taxon>
        <taxon>Pimascovirales incertae sedis</taxon>
        <taxon>Marseilleviridae</taxon>
    </lineage>
</organism>
<name>A0A481YSB6_9VIRU</name>